<keyword evidence="2" id="KW-1185">Reference proteome</keyword>
<dbReference type="Proteomes" id="UP000634229">
    <property type="component" value="Unassembled WGS sequence"/>
</dbReference>
<accession>A0ABS1NRL2</accession>
<evidence type="ECO:0000313" key="1">
    <source>
        <dbReference type="EMBL" id="MBL1102739.1"/>
    </source>
</evidence>
<protein>
    <recommendedName>
        <fullName evidence="3">HTH luxR-type domain-containing protein</fullName>
    </recommendedName>
</protein>
<evidence type="ECO:0008006" key="3">
    <source>
        <dbReference type="Google" id="ProtNLM"/>
    </source>
</evidence>
<comment type="caution">
    <text evidence="1">The sequence shown here is derived from an EMBL/GenBank/DDBJ whole genome shotgun (WGS) entry which is preliminary data.</text>
</comment>
<sequence>MRLTVMGFSHTKIAERLNLINTTIHKRRSQFRMVLYQAARGRRTSGLPGVI</sequence>
<dbReference type="EMBL" id="JAERRF010000066">
    <property type="protein sequence ID" value="MBL1102739.1"/>
    <property type="molecule type" value="Genomic_DNA"/>
</dbReference>
<gene>
    <name evidence="1" type="ORF">JK363_40420</name>
</gene>
<reference evidence="1 2" key="1">
    <citation type="submission" date="2021-01" db="EMBL/GenBank/DDBJ databases">
        <title>WGS of actinomycetes isolated from Thailand.</title>
        <authorList>
            <person name="Thawai C."/>
        </authorList>
    </citation>
    <scope>NUCLEOTIDE SEQUENCE [LARGE SCALE GENOMIC DNA]</scope>
    <source>
        <strain evidence="1 2">CA1R205</strain>
    </source>
</reference>
<name>A0ABS1NRL2_9ACTN</name>
<evidence type="ECO:0000313" key="2">
    <source>
        <dbReference type="Proteomes" id="UP000634229"/>
    </source>
</evidence>
<organism evidence="1 2">
    <name type="scientific">Streptomyces coffeae</name>
    <dbReference type="NCBI Taxonomy" id="621382"/>
    <lineage>
        <taxon>Bacteria</taxon>
        <taxon>Bacillati</taxon>
        <taxon>Actinomycetota</taxon>
        <taxon>Actinomycetes</taxon>
        <taxon>Kitasatosporales</taxon>
        <taxon>Streptomycetaceae</taxon>
        <taxon>Streptomyces</taxon>
    </lineage>
</organism>
<dbReference type="RefSeq" id="WP_201883329.1">
    <property type="nucleotide sequence ID" value="NZ_JAERRF010000066.1"/>
</dbReference>
<proteinExistence type="predicted"/>